<dbReference type="STRING" id="29920.A0A329S660"/>
<reference evidence="3" key="2">
    <citation type="submission" date="2018-10" db="EMBL/GenBank/DDBJ databases">
        <title>Effector identification in a new, highly contiguous assembly of the strawberry crown rot pathogen Phytophthora cactorum.</title>
        <authorList>
            <person name="Armitage A.D."/>
            <person name="Nellist C.F."/>
            <person name="Bates H."/>
            <person name="Vickerstaff R.J."/>
            <person name="Harrison R.J."/>
        </authorList>
    </citation>
    <scope>NUCLEOTIDE SEQUENCE</scope>
    <source>
        <strain evidence="3">15-7</strain>
        <strain evidence="4">4040</strain>
        <strain evidence="5">P415</strain>
    </source>
</reference>
<accession>A0A329S660</accession>
<evidence type="ECO:0000313" key="3">
    <source>
        <dbReference type="EMBL" id="KAG2852897.1"/>
    </source>
</evidence>
<dbReference type="EMBL" id="RCMG01000512">
    <property type="protein sequence ID" value="KAG2852897.1"/>
    <property type="molecule type" value="Genomic_DNA"/>
</dbReference>
<reference evidence="6 7" key="1">
    <citation type="submission" date="2018-01" db="EMBL/GenBank/DDBJ databases">
        <title>Draft genome of the strawberry crown rot pathogen Phytophthora cactorum.</title>
        <authorList>
            <person name="Armitage A.D."/>
            <person name="Lysoe E."/>
            <person name="Nellist C.F."/>
            <person name="Harrison R.J."/>
            <person name="Brurberg M.B."/>
        </authorList>
    </citation>
    <scope>NUCLEOTIDE SEQUENCE [LARGE SCALE GENOMIC DNA]</scope>
    <source>
        <strain evidence="6 7">10300</strain>
    </source>
</reference>
<dbReference type="Proteomes" id="UP000735874">
    <property type="component" value="Unassembled WGS sequence"/>
</dbReference>
<evidence type="ECO:0000313" key="7">
    <source>
        <dbReference type="Proteomes" id="UP000251314"/>
    </source>
</evidence>
<evidence type="ECO:0000256" key="1">
    <source>
        <dbReference type="SAM" id="MobiDB-lite"/>
    </source>
</evidence>
<feature type="region of interest" description="Disordered" evidence="1">
    <location>
        <begin position="1"/>
        <end position="64"/>
    </location>
</feature>
<dbReference type="EMBL" id="MJFZ01000286">
    <property type="protein sequence ID" value="RAW32235.1"/>
    <property type="molecule type" value="Genomic_DNA"/>
</dbReference>
<dbReference type="PANTHER" id="PTHR33064">
    <property type="entry name" value="POL PROTEIN"/>
    <property type="match status" value="1"/>
</dbReference>
<dbReference type="Proteomes" id="UP000736787">
    <property type="component" value="Unassembled WGS sequence"/>
</dbReference>
<keyword evidence="7" id="KW-1185">Reference proteome</keyword>
<comment type="caution">
    <text evidence="6">The sequence shown here is derived from an EMBL/GenBank/DDBJ whole genome shotgun (WGS) entry which is preliminary data.</text>
</comment>
<protein>
    <recommendedName>
        <fullName evidence="2">Reverse transcriptase/retrotransposon-derived protein RNase H-like domain-containing protein</fullName>
    </recommendedName>
</protein>
<evidence type="ECO:0000313" key="6">
    <source>
        <dbReference type="EMBL" id="RAW32235.1"/>
    </source>
</evidence>
<feature type="compositionally biased region" description="Basic and acidic residues" evidence="1">
    <location>
        <begin position="44"/>
        <end position="54"/>
    </location>
</feature>
<dbReference type="VEuPathDB" id="FungiDB:PC110_g11418"/>
<dbReference type="EMBL" id="RCMK01000036">
    <property type="protein sequence ID" value="KAG2952561.1"/>
    <property type="molecule type" value="Genomic_DNA"/>
</dbReference>
<dbReference type="EMBL" id="RCML01000176">
    <property type="protein sequence ID" value="KAG2987199.1"/>
    <property type="molecule type" value="Genomic_DNA"/>
</dbReference>
<sequence length="197" mass="22301">MDFTAMAKSDSQIKVEQAKQAEPQGRLGERRDLESSRSGQAADVSDRVKLETDRGAPSNDRSISDEVQGLSGVEHRWIRAHRAFERLKGKIATTPTLRHFDPYRQATVVVYASDWAVSAALMQEHVQIYYPISFISRILKPNEINYGEEEKKTLALLRMLDLNYKLLVGRSIRILTRYSTLACFFKSAGLQGRLGQV</sequence>
<dbReference type="InterPro" id="IPR051320">
    <property type="entry name" value="Viral_Replic_Matur_Polypro"/>
</dbReference>
<gene>
    <name evidence="6" type="ORF">PC110_g11418</name>
    <name evidence="3" type="ORF">PC113_g14640</name>
    <name evidence="4" type="ORF">PC117_g2689</name>
    <name evidence="5" type="ORF">PC118_g7426</name>
</gene>
<dbReference type="PANTHER" id="PTHR33064:SF37">
    <property type="entry name" value="RIBONUCLEASE H"/>
    <property type="match status" value="1"/>
</dbReference>
<dbReference type="OrthoDB" id="124859at2759"/>
<feature type="domain" description="Reverse transcriptase/retrotransposon-derived protein RNase H-like" evidence="2">
    <location>
        <begin position="81"/>
        <end position="174"/>
    </location>
</feature>
<dbReference type="Pfam" id="PF17919">
    <property type="entry name" value="RT_RNaseH_2"/>
    <property type="match status" value="1"/>
</dbReference>
<evidence type="ECO:0000313" key="4">
    <source>
        <dbReference type="EMBL" id="KAG2952561.1"/>
    </source>
</evidence>
<dbReference type="InterPro" id="IPR043502">
    <property type="entry name" value="DNA/RNA_pol_sf"/>
</dbReference>
<dbReference type="InterPro" id="IPR041577">
    <property type="entry name" value="RT_RNaseH_2"/>
</dbReference>
<dbReference type="Proteomes" id="UP000251314">
    <property type="component" value="Unassembled WGS sequence"/>
</dbReference>
<organism evidence="6 7">
    <name type="scientific">Phytophthora cactorum</name>
    <dbReference type="NCBI Taxonomy" id="29920"/>
    <lineage>
        <taxon>Eukaryota</taxon>
        <taxon>Sar</taxon>
        <taxon>Stramenopiles</taxon>
        <taxon>Oomycota</taxon>
        <taxon>Peronosporomycetes</taxon>
        <taxon>Peronosporales</taxon>
        <taxon>Peronosporaceae</taxon>
        <taxon>Phytophthora</taxon>
    </lineage>
</organism>
<evidence type="ECO:0000313" key="5">
    <source>
        <dbReference type="EMBL" id="KAG2987199.1"/>
    </source>
</evidence>
<evidence type="ECO:0000259" key="2">
    <source>
        <dbReference type="Pfam" id="PF17919"/>
    </source>
</evidence>
<name>A0A329S660_9STRA</name>
<dbReference type="Proteomes" id="UP000697107">
    <property type="component" value="Unassembled WGS sequence"/>
</dbReference>
<dbReference type="SUPFAM" id="SSF56672">
    <property type="entry name" value="DNA/RNA polymerases"/>
    <property type="match status" value="1"/>
</dbReference>
<proteinExistence type="predicted"/>
<dbReference type="AlphaFoldDB" id="A0A329S660"/>